<evidence type="ECO:0000313" key="4">
    <source>
        <dbReference type="Proteomes" id="UP001454036"/>
    </source>
</evidence>
<keyword evidence="1" id="KW-0472">Membrane</keyword>
<accession>A0AAV3NKE9</accession>
<dbReference type="EMBL" id="BAABME010000085">
    <property type="protein sequence ID" value="GAA0139397.1"/>
    <property type="molecule type" value="Genomic_DNA"/>
</dbReference>
<name>A0AAV3NKE9_LITER</name>
<keyword evidence="4" id="KW-1185">Reference proteome</keyword>
<keyword evidence="1" id="KW-0812">Transmembrane</keyword>
<evidence type="ECO:0008006" key="5">
    <source>
        <dbReference type="Google" id="ProtNLM"/>
    </source>
</evidence>
<feature type="chain" id="PRO_5043999657" description="Transmembrane protein" evidence="2">
    <location>
        <begin position="26"/>
        <end position="75"/>
    </location>
</feature>
<evidence type="ECO:0000256" key="1">
    <source>
        <dbReference type="SAM" id="Phobius"/>
    </source>
</evidence>
<evidence type="ECO:0000313" key="3">
    <source>
        <dbReference type="EMBL" id="GAA0139397.1"/>
    </source>
</evidence>
<feature type="transmembrane region" description="Helical" evidence="1">
    <location>
        <begin position="53"/>
        <end position="74"/>
    </location>
</feature>
<feature type="signal peptide" evidence="2">
    <location>
        <begin position="1"/>
        <end position="25"/>
    </location>
</feature>
<gene>
    <name evidence="3" type="ORF">LIER_00950</name>
</gene>
<keyword evidence="1" id="KW-1133">Transmembrane helix</keyword>
<comment type="caution">
    <text evidence="3">The sequence shown here is derived from an EMBL/GenBank/DDBJ whole genome shotgun (WGS) entry which is preliminary data.</text>
</comment>
<evidence type="ECO:0000256" key="2">
    <source>
        <dbReference type="SAM" id="SignalP"/>
    </source>
</evidence>
<protein>
    <recommendedName>
        <fullName evidence="5">Transmembrane protein</fullName>
    </recommendedName>
</protein>
<sequence length="75" mass="7750">MESKKMMIVVMMVVMAFSAMQNVSAQLKAEAPVMMDSPGPASVIDSPAPSPMSHASSFVPAVFASAAAVAFGLFL</sequence>
<keyword evidence="2" id="KW-0732">Signal</keyword>
<reference evidence="3 4" key="1">
    <citation type="submission" date="2024-01" db="EMBL/GenBank/DDBJ databases">
        <title>The complete chloroplast genome sequence of Lithospermum erythrorhizon: insights into the phylogenetic relationship among Boraginaceae species and the maternal lineages of purple gromwells.</title>
        <authorList>
            <person name="Okada T."/>
            <person name="Watanabe K."/>
        </authorList>
    </citation>
    <scope>NUCLEOTIDE SEQUENCE [LARGE SCALE GENOMIC DNA]</scope>
</reference>
<dbReference type="Proteomes" id="UP001454036">
    <property type="component" value="Unassembled WGS sequence"/>
</dbReference>
<dbReference type="AlphaFoldDB" id="A0AAV3NKE9"/>
<organism evidence="3 4">
    <name type="scientific">Lithospermum erythrorhizon</name>
    <name type="common">Purple gromwell</name>
    <name type="synonym">Lithospermum officinale var. erythrorhizon</name>
    <dbReference type="NCBI Taxonomy" id="34254"/>
    <lineage>
        <taxon>Eukaryota</taxon>
        <taxon>Viridiplantae</taxon>
        <taxon>Streptophyta</taxon>
        <taxon>Embryophyta</taxon>
        <taxon>Tracheophyta</taxon>
        <taxon>Spermatophyta</taxon>
        <taxon>Magnoliopsida</taxon>
        <taxon>eudicotyledons</taxon>
        <taxon>Gunneridae</taxon>
        <taxon>Pentapetalae</taxon>
        <taxon>asterids</taxon>
        <taxon>lamiids</taxon>
        <taxon>Boraginales</taxon>
        <taxon>Boraginaceae</taxon>
        <taxon>Boraginoideae</taxon>
        <taxon>Lithospermeae</taxon>
        <taxon>Lithospermum</taxon>
    </lineage>
</organism>
<proteinExistence type="predicted"/>